<organism evidence="1 2">
    <name type="scientific">Paenibacillus peoriae</name>
    <dbReference type="NCBI Taxonomy" id="59893"/>
    <lineage>
        <taxon>Bacteria</taxon>
        <taxon>Bacillati</taxon>
        <taxon>Bacillota</taxon>
        <taxon>Bacilli</taxon>
        <taxon>Bacillales</taxon>
        <taxon>Paenibacillaceae</taxon>
        <taxon>Paenibacillus</taxon>
    </lineage>
</organism>
<proteinExistence type="predicted"/>
<sequence length="49" mass="5941">MKEILGTTFYWIEKELKKYEDLVLELLLEKLYSKEILENIKTDAHINIK</sequence>
<gene>
    <name evidence="1" type="ORF">IAQ67_02820</name>
</gene>
<accession>A0A7H0YAE9</accession>
<reference evidence="1 2" key="1">
    <citation type="submission" date="2020-09" db="EMBL/GenBank/DDBJ databases">
        <title>Characterization of Paenibacillus peoriae strain ZF390 with broad-spectrum antimicrobial activity as a potential biocontrol agent.</title>
        <authorList>
            <person name="Li L."/>
            <person name="Zhao Y."/>
            <person name="Li B."/>
            <person name="Xie X."/>
        </authorList>
    </citation>
    <scope>NUCLEOTIDE SEQUENCE [LARGE SCALE GENOMIC DNA]</scope>
    <source>
        <strain evidence="1 2">ZF390</strain>
    </source>
</reference>
<evidence type="ECO:0000313" key="2">
    <source>
        <dbReference type="Proteomes" id="UP000516384"/>
    </source>
</evidence>
<evidence type="ECO:0000313" key="1">
    <source>
        <dbReference type="EMBL" id="QNR68057.1"/>
    </source>
</evidence>
<dbReference type="EMBL" id="CP061172">
    <property type="protein sequence ID" value="QNR68057.1"/>
    <property type="molecule type" value="Genomic_DNA"/>
</dbReference>
<protein>
    <submittedName>
        <fullName evidence="1">Uncharacterized protein</fullName>
    </submittedName>
</protein>
<name>A0A7H0YAE9_9BACL</name>
<dbReference type="Proteomes" id="UP000516384">
    <property type="component" value="Chromosome"/>
</dbReference>
<dbReference type="AlphaFoldDB" id="A0A7H0YAE9"/>